<keyword evidence="5" id="KW-0175">Coiled coil</keyword>
<evidence type="ECO:0000256" key="4">
    <source>
        <dbReference type="HAMAP-Rule" id="MF_00839"/>
    </source>
</evidence>
<dbReference type="Proteomes" id="UP000078529">
    <property type="component" value="Unassembled WGS sequence"/>
</dbReference>
<evidence type="ECO:0000256" key="2">
    <source>
        <dbReference type="ARBA" id="ARBA00038695"/>
    </source>
</evidence>
<dbReference type="InterPro" id="IPR034694">
    <property type="entry name" value="HPF_long/plastid"/>
</dbReference>
<dbReference type="HAMAP" id="MF_00839">
    <property type="entry name" value="HPF"/>
    <property type="match status" value="1"/>
</dbReference>
<comment type="similarity">
    <text evidence="4">Belongs to the HPF/YfiA ribosome-associated protein family. Long HPF subfamily.</text>
</comment>
<feature type="coiled-coil region" evidence="5">
    <location>
        <begin position="73"/>
        <end position="107"/>
    </location>
</feature>
<feature type="domain" description="Sigma 54 modulation/S30EA ribosomal protein C-terminal" evidence="6">
    <location>
        <begin position="127"/>
        <end position="180"/>
    </location>
</feature>
<accession>A0A175RSZ6</accession>
<sequence length="191" mass="21411">MAIRVSGRHMDVGEAFRTRIDERLNDQVAKYFDGNFNGSVVISKESARYCADVTLHLDSGVYFQATAESHDPESSYIEAMEKIEKRLRRYKRRLKDHKANANTSREIAYTVMSAVPDEEEEVAEDFAPAVIAETSMMLGTMSVANAVMELDRRDGPVVVFRNGASDTVNIVYRRADGNVGWIDPSTVRPQA</sequence>
<gene>
    <name evidence="4" type="primary">hpf</name>
    <name evidence="7" type="ORF">NS226_15950</name>
    <name evidence="8" type="ORF">NS365_06830</name>
</gene>
<comment type="subunit">
    <text evidence="2">Associates exclusively with 100S ribosomes, which are dimers of 70S ribosomes.</text>
</comment>
<protein>
    <recommendedName>
        <fullName evidence="3 4">Ribosome hibernation promoting factor</fullName>
        <shortName evidence="4">HPF</shortName>
    </recommendedName>
</protein>
<dbReference type="NCBIfam" id="TIGR00741">
    <property type="entry name" value="yfiA"/>
    <property type="match status" value="1"/>
</dbReference>
<dbReference type="GO" id="GO:0045900">
    <property type="term" value="P:negative regulation of translational elongation"/>
    <property type="evidence" value="ECO:0007669"/>
    <property type="project" value="TreeGrafter"/>
</dbReference>
<keyword evidence="10" id="KW-1185">Reference proteome</keyword>
<dbReference type="OrthoDB" id="9794975at2"/>
<comment type="function">
    <text evidence="4">Required for dimerization of active 70S ribosomes into 100S ribosomes in stationary phase; 100S ribosomes are translationally inactive and sometimes present during exponential growth.</text>
</comment>
<dbReference type="AlphaFoldDB" id="A0A175RSZ6"/>
<dbReference type="Gene3D" id="3.30.505.50">
    <property type="entry name" value="Sigma 54 modulation/S30EA ribosomal protein, C-terminal domain"/>
    <property type="match status" value="1"/>
</dbReference>
<keyword evidence="1 4" id="KW-0810">Translation regulation</keyword>
<dbReference type="EMBL" id="LDQA01000015">
    <property type="protein sequence ID" value="KTR06816.1"/>
    <property type="molecule type" value="Genomic_DNA"/>
</dbReference>
<reference evidence="9 10" key="1">
    <citation type="journal article" date="2016" name="Front. Microbiol.">
        <title>Genomic Resource of Rice Seed Associated Bacteria.</title>
        <authorList>
            <person name="Midha S."/>
            <person name="Bansal K."/>
            <person name="Sharma S."/>
            <person name="Kumar N."/>
            <person name="Patil P.P."/>
            <person name="Chaudhry V."/>
            <person name="Patil P.B."/>
        </authorList>
    </citation>
    <scope>NUCLEOTIDE SEQUENCE [LARGE SCALE GENOMIC DNA]</scope>
    <source>
        <strain evidence="7 9">NS226</strain>
        <strain evidence="8 10">NS365</strain>
    </source>
</reference>
<dbReference type="PATRIC" id="fig|401562.3.peg.2904"/>
<evidence type="ECO:0000259" key="6">
    <source>
        <dbReference type="Pfam" id="PF16321"/>
    </source>
</evidence>
<dbReference type="InterPro" id="IPR038416">
    <property type="entry name" value="Ribosom_S30AE_C_sf"/>
</dbReference>
<evidence type="ECO:0000313" key="10">
    <source>
        <dbReference type="Proteomes" id="UP000078529"/>
    </source>
</evidence>
<dbReference type="GO" id="GO:0022627">
    <property type="term" value="C:cytosolic small ribosomal subunit"/>
    <property type="evidence" value="ECO:0007669"/>
    <property type="project" value="TreeGrafter"/>
</dbReference>
<evidence type="ECO:0000256" key="5">
    <source>
        <dbReference type="SAM" id="Coils"/>
    </source>
</evidence>
<dbReference type="Pfam" id="PF16321">
    <property type="entry name" value="Ribosom_S30AE_C"/>
    <property type="match status" value="1"/>
</dbReference>
<comment type="subunit">
    <text evidence="4">Interacts with 100S ribosomes.</text>
</comment>
<dbReference type="PANTHER" id="PTHR33231">
    <property type="entry name" value="30S RIBOSOMAL PROTEIN"/>
    <property type="match status" value="1"/>
</dbReference>
<dbReference type="InterPro" id="IPR032528">
    <property type="entry name" value="Ribosom_S30AE_C"/>
</dbReference>
<dbReference type="RefSeq" id="WP_058599512.1">
    <property type="nucleotide sequence ID" value="NZ_LDPZ01000035.1"/>
</dbReference>
<evidence type="ECO:0000313" key="8">
    <source>
        <dbReference type="EMBL" id="KTR06816.1"/>
    </source>
</evidence>
<dbReference type="Pfam" id="PF02482">
    <property type="entry name" value="Ribosomal_S30AE"/>
    <property type="match status" value="1"/>
</dbReference>
<dbReference type="EMBL" id="LDPZ01000035">
    <property type="protein sequence ID" value="KTQ90910.1"/>
    <property type="molecule type" value="Genomic_DNA"/>
</dbReference>
<evidence type="ECO:0000313" key="7">
    <source>
        <dbReference type="EMBL" id="KTQ90910.1"/>
    </source>
</evidence>
<dbReference type="Proteomes" id="UP000078272">
    <property type="component" value="Unassembled WGS sequence"/>
</dbReference>
<evidence type="ECO:0000256" key="3">
    <source>
        <dbReference type="ARBA" id="ARBA00041148"/>
    </source>
</evidence>
<evidence type="ECO:0000313" key="9">
    <source>
        <dbReference type="Proteomes" id="UP000078272"/>
    </source>
</evidence>
<organism evidence="8 10">
    <name type="scientific">Aureimonas ureilytica</name>
    <dbReference type="NCBI Taxonomy" id="401562"/>
    <lineage>
        <taxon>Bacteria</taxon>
        <taxon>Pseudomonadati</taxon>
        <taxon>Pseudomonadota</taxon>
        <taxon>Alphaproteobacteria</taxon>
        <taxon>Hyphomicrobiales</taxon>
        <taxon>Aurantimonadaceae</taxon>
        <taxon>Aureimonas</taxon>
    </lineage>
</organism>
<proteinExistence type="inferred from homology"/>
<evidence type="ECO:0000256" key="1">
    <source>
        <dbReference type="ARBA" id="ARBA00022845"/>
    </source>
</evidence>
<dbReference type="SUPFAM" id="SSF69754">
    <property type="entry name" value="Ribosome binding protein Y (YfiA homologue)"/>
    <property type="match status" value="1"/>
</dbReference>
<keyword evidence="4" id="KW-0963">Cytoplasm</keyword>
<comment type="caution">
    <text evidence="8">The sequence shown here is derived from an EMBL/GenBank/DDBJ whole genome shotgun (WGS) entry which is preliminary data.</text>
</comment>
<dbReference type="PANTHER" id="PTHR33231:SF1">
    <property type="entry name" value="30S RIBOSOMAL PROTEIN"/>
    <property type="match status" value="1"/>
</dbReference>
<name>A0A175RSZ6_9HYPH</name>
<dbReference type="STRING" id="401562.NS365_06830"/>
<dbReference type="Gene3D" id="3.30.160.100">
    <property type="entry name" value="Ribosome hibernation promotion factor-like"/>
    <property type="match status" value="1"/>
</dbReference>
<comment type="subcellular location">
    <subcellularLocation>
        <location evidence="4">Cytoplasm</location>
    </subcellularLocation>
</comment>
<dbReference type="InterPro" id="IPR050574">
    <property type="entry name" value="HPF/YfiA_ribosome-assoc"/>
</dbReference>
<dbReference type="InterPro" id="IPR036567">
    <property type="entry name" value="RHF-like"/>
</dbReference>
<dbReference type="InterPro" id="IPR003489">
    <property type="entry name" value="RHF/RaiA"/>
</dbReference>
<dbReference type="GO" id="GO:0043024">
    <property type="term" value="F:ribosomal small subunit binding"/>
    <property type="evidence" value="ECO:0007669"/>
    <property type="project" value="TreeGrafter"/>
</dbReference>